<dbReference type="PANTHER" id="PTHR13847:SF289">
    <property type="entry name" value="GLYCINE OXIDASE"/>
    <property type="match status" value="1"/>
</dbReference>
<dbReference type="AlphaFoldDB" id="A0A2T4ZC44"/>
<dbReference type="NCBIfam" id="TIGR02352">
    <property type="entry name" value="thiamin_ThiO"/>
    <property type="match status" value="1"/>
</dbReference>
<dbReference type="GO" id="GO:0005737">
    <property type="term" value="C:cytoplasm"/>
    <property type="evidence" value="ECO:0007669"/>
    <property type="project" value="TreeGrafter"/>
</dbReference>
<reference evidence="7 8" key="1">
    <citation type="submission" date="2018-04" db="EMBL/GenBank/DDBJ databases">
        <title>Genomic Encyclopedia of Archaeal and Bacterial Type Strains, Phase II (KMG-II): from individual species to whole genera.</title>
        <authorList>
            <person name="Goeker M."/>
        </authorList>
    </citation>
    <scope>NUCLEOTIDE SEQUENCE [LARGE SCALE GENOMIC DNA]</scope>
    <source>
        <strain evidence="7 8">DSM 45169</strain>
    </source>
</reference>
<dbReference type="SUPFAM" id="SSF54373">
    <property type="entry name" value="FAD-linked reductases, C-terminal domain"/>
    <property type="match status" value="1"/>
</dbReference>
<evidence type="ECO:0000256" key="3">
    <source>
        <dbReference type="ARBA" id="ARBA00023002"/>
    </source>
</evidence>
<dbReference type="OrthoDB" id="9794226at2"/>
<dbReference type="Gene3D" id="3.50.50.60">
    <property type="entry name" value="FAD/NAD(P)-binding domain"/>
    <property type="match status" value="1"/>
</dbReference>
<dbReference type="InterPro" id="IPR012727">
    <property type="entry name" value="Gly_oxidase_ThiO"/>
</dbReference>
<dbReference type="GO" id="GO:0009228">
    <property type="term" value="P:thiamine biosynthetic process"/>
    <property type="evidence" value="ECO:0007669"/>
    <property type="project" value="UniProtKB-KW"/>
</dbReference>
<organism evidence="7 8">
    <name type="scientific">Desmospora activa DSM 45169</name>
    <dbReference type="NCBI Taxonomy" id="1121389"/>
    <lineage>
        <taxon>Bacteria</taxon>
        <taxon>Bacillati</taxon>
        <taxon>Bacillota</taxon>
        <taxon>Bacilli</taxon>
        <taxon>Bacillales</taxon>
        <taxon>Thermoactinomycetaceae</taxon>
        <taxon>Desmospora</taxon>
    </lineage>
</organism>
<dbReference type="GO" id="GO:0050660">
    <property type="term" value="F:flavin adenine dinucleotide binding"/>
    <property type="evidence" value="ECO:0007669"/>
    <property type="project" value="InterPro"/>
</dbReference>
<keyword evidence="8" id="KW-1185">Reference proteome</keyword>
<dbReference type="RefSeq" id="WP_146160476.1">
    <property type="nucleotide sequence ID" value="NZ_PZZP01000001.1"/>
</dbReference>
<protein>
    <recommendedName>
        <fullName evidence="5">glycine oxidase</fullName>
        <ecNumber evidence="5">1.4.3.19</ecNumber>
    </recommendedName>
</protein>
<dbReference type="Pfam" id="PF01266">
    <property type="entry name" value="DAO"/>
    <property type="match status" value="1"/>
</dbReference>
<sequence length="382" mass="41196">MTQTADVIIVGGGVIGCAIAYALAEKGTEVTVLERDRIGAHASSAAAGMLGAQVEMSFPGPMLDLCLQSRERYPLWQHRLLEQTGLDIELREEGILRLARTEEEVKALQERENWQHRYGLNASWIEGEALSLSEPSLSREWLGGLHISGDGQVLAPRLVQALAQGVRVNGGSIEEGVDVHDVVTKGRRATAVETNRGTFYGEMLVLSGGVWLSSLLSRLGMSLSVSPVKGESIALRPQRPLFQRTLFGSEGVYLVPKRDGRVLVGATEKPGDTRPGVTAAGAAWLLQEAIRLVPALKEAEWIDAWSGFRPRTADGLPVLGPLSAWNNVFVAGGHFRNGILLAPATGEGMAAWILGEKVPEWEAFSPERFQKVAISEQGGGRP</sequence>
<comment type="caution">
    <text evidence="7">The sequence shown here is derived from an EMBL/GenBank/DDBJ whole genome shotgun (WGS) entry which is preliminary data.</text>
</comment>
<feature type="domain" description="FAD dependent oxidoreductase" evidence="6">
    <location>
        <begin position="6"/>
        <end position="352"/>
    </location>
</feature>
<evidence type="ECO:0000259" key="6">
    <source>
        <dbReference type="Pfam" id="PF01266"/>
    </source>
</evidence>
<dbReference type="Gene3D" id="3.30.9.10">
    <property type="entry name" value="D-Amino Acid Oxidase, subunit A, domain 2"/>
    <property type="match status" value="1"/>
</dbReference>
<gene>
    <name evidence="7" type="ORF">C8J48_2064</name>
</gene>
<dbReference type="EMBL" id="PZZP01000001">
    <property type="protein sequence ID" value="PTM59442.1"/>
    <property type="molecule type" value="Genomic_DNA"/>
</dbReference>
<evidence type="ECO:0000256" key="2">
    <source>
        <dbReference type="ARBA" id="ARBA00022977"/>
    </source>
</evidence>
<dbReference type="InterPro" id="IPR006076">
    <property type="entry name" value="FAD-dep_OxRdtase"/>
</dbReference>
<accession>A0A2T4ZC44</accession>
<keyword evidence="3" id="KW-0560">Oxidoreductase</keyword>
<dbReference type="EC" id="1.4.3.19" evidence="5"/>
<proteinExistence type="predicted"/>
<comment type="pathway">
    <text evidence="1">Cofactor biosynthesis; thiamine diphosphate biosynthesis.</text>
</comment>
<dbReference type="PANTHER" id="PTHR13847">
    <property type="entry name" value="SARCOSINE DEHYDROGENASE-RELATED"/>
    <property type="match status" value="1"/>
</dbReference>
<evidence type="ECO:0000256" key="5">
    <source>
        <dbReference type="ARBA" id="ARBA00050018"/>
    </source>
</evidence>
<dbReference type="Proteomes" id="UP000241639">
    <property type="component" value="Unassembled WGS sequence"/>
</dbReference>
<dbReference type="GO" id="GO:0043799">
    <property type="term" value="F:glycine oxidase activity"/>
    <property type="evidence" value="ECO:0007669"/>
    <property type="project" value="UniProtKB-EC"/>
</dbReference>
<dbReference type="SUPFAM" id="SSF51905">
    <property type="entry name" value="FAD/NAD(P)-binding domain"/>
    <property type="match status" value="1"/>
</dbReference>
<dbReference type="UniPathway" id="UPA00060"/>
<name>A0A2T4ZC44_9BACL</name>
<evidence type="ECO:0000256" key="1">
    <source>
        <dbReference type="ARBA" id="ARBA00004948"/>
    </source>
</evidence>
<keyword evidence="2" id="KW-0784">Thiamine biosynthesis</keyword>
<dbReference type="GO" id="GO:0009229">
    <property type="term" value="P:thiamine diphosphate biosynthetic process"/>
    <property type="evidence" value="ECO:0007669"/>
    <property type="project" value="UniProtKB-UniPathway"/>
</dbReference>
<dbReference type="InterPro" id="IPR036188">
    <property type="entry name" value="FAD/NAD-bd_sf"/>
</dbReference>
<comment type="catalytic activity">
    <reaction evidence="4">
        <text>glycine + O2 + H2O = glyoxylate + H2O2 + NH4(+)</text>
        <dbReference type="Rhea" id="RHEA:11532"/>
        <dbReference type="ChEBI" id="CHEBI:15377"/>
        <dbReference type="ChEBI" id="CHEBI:15379"/>
        <dbReference type="ChEBI" id="CHEBI:16240"/>
        <dbReference type="ChEBI" id="CHEBI:28938"/>
        <dbReference type="ChEBI" id="CHEBI:36655"/>
        <dbReference type="ChEBI" id="CHEBI:57305"/>
        <dbReference type="EC" id="1.4.3.19"/>
    </reaction>
</comment>
<evidence type="ECO:0000313" key="8">
    <source>
        <dbReference type="Proteomes" id="UP000241639"/>
    </source>
</evidence>
<evidence type="ECO:0000313" key="7">
    <source>
        <dbReference type="EMBL" id="PTM59442.1"/>
    </source>
</evidence>
<evidence type="ECO:0000256" key="4">
    <source>
        <dbReference type="ARBA" id="ARBA00049872"/>
    </source>
</evidence>